<dbReference type="EMBL" id="CP001669">
    <property type="protein sequence ID" value="AFZ80517.1"/>
    <property type="molecule type" value="Genomic_DNA"/>
</dbReference>
<dbReference type="GO" id="GO:1990114">
    <property type="term" value="P:RNA polymerase II core complex assembly"/>
    <property type="evidence" value="ECO:0007669"/>
    <property type="project" value="TreeGrafter"/>
</dbReference>
<dbReference type="InterPro" id="IPR009053">
    <property type="entry name" value="Prefoldin"/>
</dbReference>
<dbReference type="Gene3D" id="1.10.287.370">
    <property type="match status" value="1"/>
</dbReference>
<name>L0AY58_THEEQ</name>
<accession>L0AY58</accession>
<dbReference type="KEGG" id="beq:BEWA_033720"/>
<dbReference type="GO" id="GO:0051082">
    <property type="term" value="F:unfolded protein binding"/>
    <property type="evidence" value="ECO:0007669"/>
    <property type="project" value="InterPro"/>
</dbReference>
<dbReference type="GeneID" id="15803728"/>
<comment type="similarity">
    <text evidence="1">Belongs to the prefoldin subunit alpha family.</text>
</comment>
<dbReference type="OrthoDB" id="10267474at2759"/>
<dbReference type="VEuPathDB" id="PiroplasmaDB:BEWA_033720"/>
<dbReference type="Pfam" id="PF02996">
    <property type="entry name" value="Prefoldin"/>
    <property type="match status" value="1"/>
</dbReference>
<sequence length="162" mass="18274">MTASNENDVQITADLSTSRISNLTIQELNMLILKLEEETSQLQGLSSALTIALERFQESKRALVELDKRNENIQVPLTSLVYVPGKLNNPDKVLVSIGTGYYVEMAIKHANEYYERRIRTIDEQMCKLQGMISGKSKQINLYYSHLDQKLAMMRSAQTAGSS</sequence>
<organism evidence="2 3">
    <name type="scientific">Theileria equi strain WA</name>
    <dbReference type="NCBI Taxonomy" id="1537102"/>
    <lineage>
        <taxon>Eukaryota</taxon>
        <taxon>Sar</taxon>
        <taxon>Alveolata</taxon>
        <taxon>Apicomplexa</taxon>
        <taxon>Aconoidasida</taxon>
        <taxon>Piroplasmida</taxon>
        <taxon>Theileriidae</taxon>
        <taxon>Theileria</taxon>
    </lineage>
</organism>
<dbReference type="InterPro" id="IPR011599">
    <property type="entry name" value="PFD_alpha_archaea"/>
</dbReference>
<gene>
    <name evidence="2" type="ORF">BEWA_033720</name>
</gene>
<keyword evidence="3" id="KW-1185">Reference proteome</keyword>
<reference evidence="2 3" key="1">
    <citation type="journal article" date="2012" name="BMC Genomics">
        <title>Comparative genomic analysis and phylogenetic position of Theileria equi.</title>
        <authorList>
            <person name="Kappmeyer L.S."/>
            <person name="Thiagarajan M."/>
            <person name="Herndon D.R."/>
            <person name="Ramsay J.D."/>
            <person name="Caler E."/>
            <person name="Djikeng A."/>
            <person name="Gillespie J.J."/>
            <person name="Lau A.O."/>
            <person name="Roalson E.H."/>
            <person name="Silva J.C."/>
            <person name="Silva M.G."/>
            <person name="Suarez C.E."/>
            <person name="Ueti M.W."/>
            <person name="Nene V.M."/>
            <person name="Mealey R.H."/>
            <person name="Knowles D.P."/>
            <person name="Brayton K.A."/>
        </authorList>
    </citation>
    <scope>NUCLEOTIDE SEQUENCE [LARGE SCALE GENOMIC DNA]</scope>
    <source>
        <strain evidence="2 3">WA</strain>
    </source>
</reference>
<dbReference type="GO" id="GO:1990113">
    <property type="term" value="P:RNA polymerase I assembly"/>
    <property type="evidence" value="ECO:0007669"/>
    <property type="project" value="TreeGrafter"/>
</dbReference>
<dbReference type="PANTHER" id="PTHR12674:SF2">
    <property type="entry name" value="PREFOLDIN SUBUNIT 5"/>
    <property type="match status" value="1"/>
</dbReference>
<dbReference type="Proteomes" id="UP000031512">
    <property type="component" value="Chromosome 1"/>
</dbReference>
<dbReference type="AlphaFoldDB" id="L0AY58"/>
<evidence type="ECO:0000256" key="1">
    <source>
        <dbReference type="ARBA" id="ARBA00010048"/>
    </source>
</evidence>
<dbReference type="GO" id="GO:0006457">
    <property type="term" value="P:protein folding"/>
    <property type="evidence" value="ECO:0007669"/>
    <property type="project" value="InterPro"/>
</dbReference>
<dbReference type="PANTHER" id="PTHR12674">
    <property type="entry name" value="PREFOLDIN SUBUNIT 5"/>
    <property type="match status" value="1"/>
</dbReference>
<dbReference type="eggNOG" id="KOG3048">
    <property type="taxonomic scope" value="Eukaryota"/>
</dbReference>
<dbReference type="STRING" id="1537102.L0AY58"/>
<evidence type="ECO:0000313" key="2">
    <source>
        <dbReference type="EMBL" id="AFZ80517.1"/>
    </source>
</evidence>
<dbReference type="SUPFAM" id="SSF46579">
    <property type="entry name" value="Prefoldin"/>
    <property type="match status" value="1"/>
</dbReference>
<dbReference type="GO" id="GO:0005737">
    <property type="term" value="C:cytoplasm"/>
    <property type="evidence" value="ECO:0007669"/>
    <property type="project" value="TreeGrafter"/>
</dbReference>
<dbReference type="CDD" id="cd23157">
    <property type="entry name" value="Prefoldin_5"/>
    <property type="match status" value="1"/>
</dbReference>
<protein>
    <submittedName>
        <fullName evidence="2">Prefoldin alpha subunit, putative</fullName>
    </submittedName>
</protein>
<evidence type="ECO:0000313" key="3">
    <source>
        <dbReference type="Proteomes" id="UP000031512"/>
    </source>
</evidence>
<dbReference type="InterPro" id="IPR004127">
    <property type="entry name" value="Prefoldin_subunit_alpha"/>
</dbReference>
<dbReference type="GO" id="GO:1990115">
    <property type="term" value="P:RNA polymerase III assembly"/>
    <property type="evidence" value="ECO:0007669"/>
    <property type="project" value="TreeGrafter"/>
</dbReference>
<dbReference type="GO" id="GO:0016272">
    <property type="term" value="C:prefoldin complex"/>
    <property type="evidence" value="ECO:0007669"/>
    <property type="project" value="InterPro"/>
</dbReference>
<dbReference type="NCBIfam" id="TIGR00293">
    <property type="entry name" value="prefoldin subunit alpha"/>
    <property type="match status" value="1"/>
</dbReference>
<proteinExistence type="inferred from homology"/>
<dbReference type="RefSeq" id="XP_004830183.1">
    <property type="nucleotide sequence ID" value="XM_004830126.1"/>
</dbReference>